<dbReference type="GO" id="GO:0003700">
    <property type="term" value="F:DNA-binding transcription factor activity"/>
    <property type="evidence" value="ECO:0007669"/>
    <property type="project" value="InterPro"/>
</dbReference>
<feature type="domain" description="BZIP" evidence="2">
    <location>
        <begin position="187"/>
        <end position="248"/>
    </location>
</feature>
<protein>
    <recommendedName>
        <fullName evidence="2">BZIP domain-containing protein</fullName>
    </recommendedName>
</protein>
<name>A0A8C4QQV6_EPTBU</name>
<dbReference type="SMART" id="SM00338">
    <property type="entry name" value="BRLZ"/>
    <property type="match status" value="1"/>
</dbReference>
<dbReference type="Proteomes" id="UP000694388">
    <property type="component" value="Unplaced"/>
</dbReference>
<evidence type="ECO:0000313" key="4">
    <source>
        <dbReference type="Proteomes" id="UP000694388"/>
    </source>
</evidence>
<keyword evidence="4" id="KW-1185">Reference proteome</keyword>
<proteinExistence type="predicted"/>
<sequence>MARTLSSPWGDWASRGGVYQQEGLFKEVDQGKLMPEVRGSECDASEHNMNADWLDIALGQLGDLEELQDLQDLGHLDDYGELENLELENLGKELPLLWESAQCGDCVGELIDDGEWVEANTWSGCWIRVKEENGSWGIVEQSGCEVLQECKPLEASEQRDCKKAVAGKTTAHNPSTNSQELSTRAWRRERKREQNQRAALRYRERRQKEREELRRILRCEEQRREELREKRRELEKELGYLNCLFAELRRSEEGCLKKRKV</sequence>
<dbReference type="Gene3D" id="1.20.5.170">
    <property type="match status" value="1"/>
</dbReference>
<accession>A0A8C4QQV6</accession>
<evidence type="ECO:0000256" key="1">
    <source>
        <dbReference type="SAM" id="MobiDB-lite"/>
    </source>
</evidence>
<dbReference type="AlphaFoldDB" id="A0A8C4QQV6"/>
<evidence type="ECO:0000259" key="2">
    <source>
        <dbReference type="PROSITE" id="PS50217"/>
    </source>
</evidence>
<dbReference type="InterPro" id="IPR004827">
    <property type="entry name" value="bZIP"/>
</dbReference>
<feature type="compositionally biased region" description="Polar residues" evidence="1">
    <location>
        <begin position="170"/>
        <end position="182"/>
    </location>
</feature>
<dbReference type="PROSITE" id="PS50217">
    <property type="entry name" value="BZIP"/>
    <property type="match status" value="1"/>
</dbReference>
<dbReference type="Ensembl" id="ENSEBUT00000019004.1">
    <property type="protein sequence ID" value="ENSEBUP00000018428.1"/>
    <property type="gene ID" value="ENSEBUG00000011503.1"/>
</dbReference>
<organism evidence="3 4">
    <name type="scientific">Eptatretus burgeri</name>
    <name type="common">Inshore hagfish</name>
    <dbReference type="NCBI Taxonomy" id="7764"/>
    <lineage>
        <taxon>Eukaryota</taxon>
        <taxon>Metazoa</taxon>
        <taxon>Chordata</taxon>
        <taxon>Craniata</taxon>
        <taxon>Vertebrata</taxon>
        <taxon>Cyclostomata</taxon>
        <taxon>Myxini</taxon>
        <taxon>Myxiniformes</taxon>
        <taxon>Myxinidae</taxon>
        <taxon>Eptatretinae</taxon>
        <taxon>Eptatretus</taxon>
    </lineage>
</organism>
<feature type="region of interest" description="Disordered" evidence="1">
    <location>
        <begin position="166"/>
        <end position="193"/>
    </location>
</feature>
<dbReference type="Ensembl" id="ENSEBUT00000019000.1">
    <property type="protein sequence ID" value="ENSEBUP00000018425.1"/>
    <property type="gene ID" value="ENSEBUG00000011503.1"/>
</dbReference>
<reference evidence="3" key="1">
    <citation type="submission" date="2025-05" db="UniProtKB">
        <authorList>
            <consortium name="Ensembl"/>
        </authorList>
    </citation>
    <scope>IDENTIFICATION</scope>
</reference>
<evidence type="ECO:0000313" key="3">
    <source>
        <dbReference type="Ensembl" id="ENSEBUP00000018428.1"/>
    </source>
</evidence>